<organism evidence="2 3">
    <name type="scientific">Desulfatibacillum aliphaticivorans</name>
    <dbReference type="NCBI Taxonomy" id="218208"/>
    <lineage>
        <taxon>Bacteria</taxon>
        <taxon>Pseudomonadati</taxon>
        <taxon>Thermodesulfobacteriota</taxon>
        <taxon>Desulfobacteria</taxon>
        <taxon>Desulfobacterales</taxon>
        <taxon>Desulfatibacillaceae</taxon>
        <taxon>Desulfatibacillum</taxon>
    </lineage>
</organism>
<gene>
    <name evidence="2" type="ordered locus">Dalk_3614</name>
</gene>
<dbReference type="eggNOG" id="COG2267">
    <property type="taxonomic scope" value="Bacteria"/>
</dbReference>
<dbReference type="RefSeq" id="WP_015948359.1">
    <property type="nucleotide sequence ID" value="NC_011768.1"/>
</dbReference>
<keyword evidence="3" id="KW-1185">Reference proteome</keyword>
<protein>
    <recommendedName>
        <fullName evidence="1">Serine aminopeptidase S33 domain-containing protein</fullName>
    </recommendedName>
</protein>
<dbReference type="HOGENOM" id="CLU_476285_0_0_7"/>
<dbReference type="PANTHER" id="PTHR11005">
    <property type="entry name" value="LYSOSOMAL ACID LIPASE-RELATED"/>
    <property type="match status" value="1"/>
</dbReference>
<proteinExistence type="predicted"/>
<evidence type="ECO:0000259" key="1">
    <source>
        <dbReference type="Pfam" id="PF12146"/>
    </source>
</evidence>
<dbReference type="InterPro" id="IPR029058">
    <property type="entry name" value="AB_hydrolase_fold"/>
</dbReference>
<reference evidence="2 3" key="1">
    <citation type="journal article" date="2012" name="Environ. Microbiol.">
        <title>The genome sequence of Desulfatibacillum alkenivorans AK-01: a blueprint for anaerobic alkane oxidation.</title>
        <authorList>
            <person name="Callaghan A.V."/>
            <person name="Morris B.E."/>
            <person name="Pereira I.A."/>
            <person name="McInerney M.J."/>
            <person name="Austin R.N."/>
            <person name="Groves J.T."/>
            <person name="Kukor J.J."/>
            <person name="Suflita J.M."/>
            <person name="Young L.Y."/>
            <person name="Zylstra G.J."/>
            <person name="Wawrik B."/>
        </authorList>
    </citation>
    <scope>NUCLEOTIDE SEQUENCE [LARGE SCALE GENOMIC DNA]</scope>
    <source>
        <strain evidence="2 3">AK-01</strain>
    </source>
</reference>
<dbReference type="Pfam" id="PF12146">
    <property type="entry name" value="Hydrolase_4"/>
    <property type="match status" value="1"/>
</dbReference>
<dbReference type="Proteomes" id="UP000000739">
    <property type="component" value="Chromosome"/>
</dbReference>
<dbReference type="KEGG" id="dal:Dalk_3614"/>
<dbReference type="Gene3D" id="3.40.50.1820">
    <property type="entry name" value="alpha/beta hydrolase"/>
    <property type="match status" value="1"/>
</dbReference>
<dbReference type="EMBL" id="CP001322">
    <property type="protein sequence ID" value="ACL05302.1"/>
    <property type="molecule type" value="Genomic_DNA"/>
</dbReference>
<dbReference type="SUPFAM" id="SSF53474">
    <property type="entry name" value="alpha/beta-Hydrolases"/>
    <property type="match status" value="1"/>
</dbReference>
<dbReference type="AlphaFoldDB" id="B8FGS2"/>
<accession>B8FGS2</accession>
<dbReference type="InterPro" id="IPR022742">
    <property type="entry name" value="Hydrolase_4"/>
</dbReference>
<feature type="domain" description="Serine aminopeptidase S33" evidence="1">
    <location>
        <begin position="202"/>
        <end position="296"/>
    </location>
</feature>
<sequence>MLISSQLRKSARGVSRLLLNEIPGWAVNTGYDYYSTFYEGQLRLGLPVSEELIKTREELKAMAVGKLALSLYHLFFRATGQRIPRVEIKAVLYDELEKGNLKLTENVIMLTQKQLKHLSQIRFAVPAYFFSTILEEARRRRILLEAFLKDRQPAYFESEIDEREFNGRGDYEIVYYRDYTEEGKEIRFRRLCSMEDVTAGDNRPSVVLIPGFSNNSNCFNVNNRYSLAKDLADRGYWTYLFDPRGMGINEGKFDPFYTVDTLSDYDLPTVVRFVHSRSSGKPSILLGHSMGGMIAEHMPLAWGLRNNFDSLKIPSEQKEALDLILPSQKEVDKSMSSVRATICLGSPRFFEKRAHLLFPVALWLNHLARIFHFHRVPIRELFWMVSQPPFLKHISTAFLHSDLGGVNFLVNPENHTDCTRFSTDYVRKAMESVPLGLGFQFLKAIYNGEGFKRMDATRLNYSKSMGYFPPEIPTFHFFGAADPLAPPSNLKFSSLYPHKVKRVFHLKTADDLKNVEITPERSQLVDFVIHGANHLDLLYGKAAEVLVRPLLHRIINQVWDWDGQYSPSAQAG</sequence>
<name>B8FGS2_DESAL</name>
<evidence type="ECO:0000313" key="2">
    <source>
        <dbReference type="EMBL" id="ACL05302.1"/>
    </source>
</evidence>
<evidence type="ECO:0000313" key="3">
    <source>
        <dbReference type="Proteomes" id="UP000000739"/>
    </source>
</evidence>